<dbReference type="RefSeq" id="WP_006640480.1">
    <property type="nucleotide sequence ID" value="NZ_AOFM01000019.1"/>
</dbReference>
<accession>M5NW90</accession>
<evidence type="ECO:0000313" key="2">
    <source>
        <dbReference type="Proteomes" id="UP000011907"/>
    </source>
</evidence>
<sequence length="120" mass="14281">MSNKQIYKQNLQFFIESIDEITELIRKNKPMNEEVKQEAQRMLTVFKKNLKDTLKNANQYEKTAIADDYDFNNYSRALHDVSANMTIRTNSNPSQNWLNELYDAKFSLEWGLQHIKDEDK</sequence>
<dbReference type="PATRIC" id="fig|1274524.3.peg.4904"/>
<reference evidence="1 2" key="1">
    <citation type="journal article" date="2013" name="Genome Announc.">
        <title>Draft Whole-Genome Sequence of Bacillus sonorensis Strain L12, a Source of Nonribosomal Lipopeptides.</title>
        <authorList>
            <person name="Adimpong D.B."/>
            <person name="Sorensen K.I."/>
            <person name="Nielsen D.S."/>
            <person name="Thorsen L."/>
            <person name="Rasmussen T.B."/>
            <person name="Derkx P.M."/>
            <person name="Jespersen L."/>
        </authorList>
    </citation>
    <scope>NUCLEOTIDE SEQUENCE [LARGE SCALE GENOMIC DNA]</scope>
    <source>
        <strain evidence="1 2">L12</strain>
    </source>
</reference>
<dbReference type="AlphaFoldDB" id="M5NW90"/>
<evidence type="ECO:0000313" key="1">
    <source>
        <dbReference type="EMBL" id="EME72191.1"/>
    </source>
</evidence>
<proteinExistence type="predicted"/>
<dbReference type="Proteomes" id="UP000011907">
    <property type="component" value="Unassembled WGS sequence"/>
</dbReference>
<dbReference type="EMBL" id="AOFM01000019">
    <property type="protein sequence ID" value="EME72191.1"/>
    <property type="molecule type" value="Genomic_DNA"/>
</dbReference>
<gene>
    <name evidence="1" type="ORF">BSONL12_22875</name>
</gene>
<name>M5NW90_9BACI</name>
<protein>
    <submittedName>
        <fullName evidence="1">Uncharacterized protein</fullName>
    </submittedName>
</protein>
<organism evidence="1 2">
    <name type="scientific">Bacillus sonorensis L12</name>
    <dbReference type="NCBI Taxonomy" id="1274524"/>
    <lineage>
        <taxon>Bacteria</taxon>
        <taxon>Bacillati</taxon>
        <taxon>Bacillota</taxon>
        <taxon>Bacilli</taxon>
        <taxon>Bacillales</taxon>
        <taxon>Bacillaceae</taxon>
        <taxon>Bacillus</taxon>
    </lineage>
</organism>
<comment type="caution">
    <text evidence="1">The sequence shown here is derived from an EMBL/GenBank/DDBJ whole genome shotgun (WGS) entry which is preliminary data.</text>
</comment>
<dbReference type="STRING" id="1274524.BSONL12_22875"/>